<feature type="transmembrane region" description="Helical" evidence="5">
    <location>
        <begin position="221"/>
        <end position="239"/>
    </location>
</feature>
<keyword evidence="4 5" id="KW-0472">Membrane</keyword>
<dbReference type="Proteomes" id="UP000474957">
    <property type="component" value="Unassembled WGS sequence"/>
</dbReference>
<dbReference type="Pfam" id="PF12911">
    <property type="entry name" value="OppC_N"/>
    <property type="match status" value="1"/>
</dbReference>
<dbReference type="GO" id="GO:0005886">
    <property type="term" value="C:plasma membrane"/>
    <property type="evidence" value="ECO:0007669"/>
    <property type="project" value="UniProtKB-SubCell"/>
</dbReference>
<proteinExistence type="inferred from homology"/>
<feature type="transmembrane region" description="Helical" evidence="5">
    <location>
        <begin position="44"/>
        <end position="62"/>
    </location>
</feature>
<evidence type="ECO:0000256" key="2">
    <source>
        <dbReference type="ARBA" id="ARBA00022692"/>
    </source>
</evidence>
<dbReference type="SUPFAM" id="SSF161098">
    <property type="entry name" value="MetI-like"/>
    <property type="match status" value="1"/>
</dbReference>
<dbReference type="Gene3D" id="1.10.3720.10">
    <property type="entry name" value="MetI-like"/>
    <property type="match status" value="1"/>
</dbReference>
<comment type="caution">
    <text evidence="7">The sequence shown here is derived from an EMBL/GenBank/DDBJ whole genome shotgun (WGS) entry which is preliminary data.</text>
</comment>
<gene>
    <name evidence="7" type="ORF">GE300_00115</name>
</gene>
<comment type="similarity">
    <text evidence="5">Belongs to the binding-protein-dependent transport system permease family.</text>
</comment>
<dbReference type="InterPro" id="IPR035906">
    <property type="entry name" value="MetI-like_sf"/>
</dbReference>
<evidence type="ECO:0000313" key="8">
    <source>
        <dbReference type="Proteomes" id="UP000474957"/>
    </source>
</evidence>
<evidence type="ECO:0000256" key="5">
    <source>
        <dbReference type="RuleBase" id="RU363032"/>
    </source>
</evidence>
<dbReference type="PANTHER" id="PTHR43839:SF3">
    <property type="entry name" value="OLIGOPEPTIDE ABC TRANSPORTER, PERMEASE PROTEIN"/>
    <property type="match status" value="1"/>
</dbReference>
<evidence type="ECO:0000256" key="4">
    <source>
        <dbReference type="ARBA" id="ARBA00023136"/>
    </source>
</evidence>
<keyword evidence="5" id="KW-0813">Transport</keyword>
<accession>A0A6L5YVT6</accession>
<comment type="subcellular location">
    <subcellularLocation>
        <location evidence="1 5">Cell membrane</location>
        <topology evidence="1 5">Multi-pass membrane protein</topology>
    </subcellularLocation>
</comment>
<dbReference type="Pfam" id="PF00528">
    <property type="entry name" value="BPD_transp_1"/>
    <property type="match status" value="1"/>
</dbReference>
<dbReference type="CDD" id="cd06261">
    <property type="entry name" value="TM_PBP2"/>
    <property type="match status" value="1"/>
</dbReference>
<feature type="transmembrane region" description="Helical" evidence="5">
    <location>
        <begin position="299"/>
        <end position="318"/>
    </location>
</feature>
<organism evidence="7 8">
    <name type="scientific">Halovulum marinum</name>
    <dbReference type="NCBI Taxonomy" id="2662447"/>
    <lineage>
        <taxon>Bacteria</taxon>
        <taxon>Pseudomonadati</taxon>
        <taxon>Pseudomonadota</taxon>
        <taxon>Alphaproteobacteria</taxon>
        <taxon>Rhodobacterales</taxon>
        <taxon>Paracoccaceae</taxon>
        <taxon>Halovulum</taxon>
    </lineage>
</organism>
<dbReference type="AlphaFoldDB" id="A0A6L5YVT6"/>
<dbReference type="InterPro" id="IPR000515">
    <property type="entry name" value="MetI-like"/>
</dbReference>
<dbReference type="EMBL" id="WIND01000001">
    <property type="protein sequence ID" value="MSU88019.1"/>
    <property type="molecule type" value="Genomic_DNA"/>
</dbReference>
<evidence type="ECO:0000256" key="1">
    <source>
        <dbReference type="ARBA" id="ARBA00004651"/>
    </source>
</evidence>
<reference evidence="7 8" key="1">
    <citation type="submission" date="2019-10" db="EMBL/GenBank/DDBJ databases">
        <title>Cognatihalovulum marinum gen. nov. sp. nov., a new member of the family Rhodobacteraceae isolated from deep seawater of the Northwest Indian Ocean.</title>
        <authorList>
            <person name="Ruan C."/>
            <person name="Wang J."/>
            <person name="Zheng X."/>
            <person name="Song L."/>
            <person name="Zhu Y."/>
            <person name="Huang Y."/>
            <person name="Lu Z."/>
            <person name="Du W."/>
            <person name="Huang L."/>
            <person name="Dai X."/>
        </authorList>
    </citation>
    <scope>NUCLEOTIDE SEQUENCE [LARGE SCALE GENOMIC DNA]</scope>
    <source>
        <strain evidence="7 8">2CG4</strain>
    </source>
</reference>
<feature type="domain" description="ABC transmembrane type-1" evidence="6">
    <location>
        <begin position="179"/>
        <end position="375"/>
    </location>
</feature>
<dbReference type="PROSITE" id="PS50928">
    <property type="entry name" value="ABC_TM1"/>
    <property type="match status" value="1"/>
</dbReference>
<evidence type="ECO:0000256" key="3">
    <source>
        <dbReference type="ARBA" id="ARBA00022989"/>
    </source>
</evidence>
<keyword evidence="2 5" id="KW-0812">Transmembrane</keyword>
<feature type="transmembrane region" description="Helical" evidence="5">
    <location>
        <begin position="181"/>
        <end position="209"/>
    </location>
</feature>
<sequence>MSRDQDMTRTDTADFEFAPPAPVAVSGTETQAQLIWRAFRRHKLAMVSLVVLGLLYFVALFAEVLAPNDPHEVNARYTYAPPQEFRLFDRDEDGGWAFRPHVLGYKVEVDQVALRRSFVPDPDKKIYIHLFPRTHETRMWGLFTIDRHLIGVDGRREVLFLMGSDRLGRDLLSRLIYGARITLSIGLAGIVISLLMGVIIGGVSGYYGGLVDNVIQRIIEFIRSIPPIPLWMGFAAALPRDWSALQNYFAITLILSLIGWTELARVVRSRFLSLKSEDYVSAARLDGAGDFRIIWRHMLPAFTSHIIATATLAIPGMILAETALSFLGLGLQSPVISWGVLLQEAQNLRALADAPWLLFPGAFIVVTILAMNFLGDGLRDAADPYGDTQ</sequence>
<dbReference type="GO" id="GO:0055085">
    <property type="term" value="P:transmembrane transport"/>
    <property type="evidence" value="ECO:0007669"/>
    <property type="project" value="InterPro"/>
</dbReference>
<dbReference type="InterPro" id="IPR025966">
    <property type="entry name" value="OppC_N"/>
</dbReference>
<feature type="transmembrane region" description="Helical" evidence="5">
    <location>
        <begin position="245"/>
        <end position="267"/>
    </location>
</feature>
<feature type="transmembrane region" description="Helical" evidence="5">
    <location>
        <begin position="354"/>
        <end position="374"/>
    </location>
</feature>
<keyword evidence="8" id="KW-1185">Reference proteome</keyword>
<name>A0A6L5YVT6_9RHOB</name>
<evidence type="ECO:0000259" key="6">
    <source>
        <dbReference type="PROSITE" id="PS50928"/>
    </source>
</evidence>
<keyword evidence="3 5" id="KW-1133">Transmembrane helix</keyword>
<protein>
    <submittedName>
        <fullName evidence="7">ABC transporter permease subunit</fullName>
    </submittedName>
</protein>
<evidence type="ECO:0000313" key="7">
    <source>
        <dbReference type="EMBL" id="MSU88019.1"/>
    </source>
</evidence>
<dbReference type="PANTHER" id="PTHR43839">
    <property type="entry name" value="OPPC IN A BINDING PROTEIN-DEPENDENT TRANSPORT SYSTEM"/>
    <property type="match status" value="1"/>
</dbReference>